<protein>
    <recommendedName>
        <fullName evidence="5">Protein ZIP4 homolog</fullName>
    </recommendedName>
</protein>
<dbReference type="InterPro" id="IPR039057">
    <property type="entry name" value="Spo22/ZIP4"/>
</dbReference>
<dbReference type="GO" id="GO:0051321">
    <property type="term" value="P:meiotic cell cycle"/>
    <property type="evidence" value="ECO:0007669"/>
    <property type="project" value="UniProtKB-KW"/>
</dbReference>
<keyword evidence="2" id="KW-0175">Coiled coil</keyword>
<proteinExistence type="predicted"/>
<reference evidence="3" key="2">
    <citation type="journal article" name="Front. Microbiol.">
        <title>Degradative Capacity of Two Strains of Rhodonia placenta: From Phenotype to Genotype.</title>
        <authorList>
            <person name="Kolle M."/>
            <person name="Horta M.A.C."/>
            <person name="Nowrousian M."/>
            <person name="Ohm R.A."/>
            <person name="Benz J.P."/>
            <person name="Pilgard A."/>
        </authorList>
    </citation>
    <scope>NUCLEOTIDE SEQUENCE</scope>
    <source>
        <strain evidence="3">FPRL280</strain>
    </source>
</reference>
<dbReference type="Pfam" id="PF08631">
    <property type="entry name" value="SPO22"/>
    <property type="match status" value="1"/>
</dbReference>
<evidence type="ECO:0000313" key="3">
    <source>
        <dbReference type="EMBL" id="KAF9814818.1"/>
    </source>
</evidence>
<dbReference type="PANTHER" id="PTHR40375:SF2">
    <property type="entry name" value="SPORULATION-SPECIFIC PROTEIN 22"/>
    <property type="match status" value="1"/>
</dbReference>
<name>A0A8H7U2T3_9APHY</name>
<dbReference type="InterPro" id="IPR013940">
    <property type="entry name" value="Spo22/ZIP4/TEX11"/>
</dbReference>
<dbReference type="Proteomes" id="UP000639403">
    <property type="component" value="Unassembled WGS sequence"/>
</dbReference>
<accession>A0A8H7U2T3</accession>
<evidence type="ECO:0000256" key="1">
    <source>
        <dbReference type="ARBA" id="ARBA00023254"/>
    </source>
</evidence>
<gene>
    <name evidence="3" type="ORF">IEO21_04926</name>
</gene>
<keyword evidence="1" id="KW-0469">Meiosis</keyword>
<reference evidence="3" key="1">
    <citation type="submission" date="2020-11" db="EMBL/GenBank/DDBJ databases">
        <authorList>
            <person name="Koelle M."/>
            <person name="Horta M.A.C."/>
            <person name="Nowrousian M."/>
            <person name="Ohm R.A."/>
            <person name="Benz P."/>
            <person name="Pilgard A."/>
        </authorList>
    </citation>
    <scope>NUCLEOTIDE SEQUENCE</scope>
    <source>
        <strain evidence="3">FPRL280</strain>
    </source>
</reference>
<evidence type="ECO:0008006" key="5">
    <source>
        <dbReference type="Google" id="ProtNLM"/>
    </source>
</evidence>
<organism evidence="3 4">
    <name type="scientific">Rhodonia placenta</name>
    <dbReference type="NCBI Taxonomy" id="104341"/>
    <lineage>
        <taxon>Eukaryota</taxon>
        <taxon>Fungi</taxon>
        <taxon>Dikarya</taxon>
        <taxon>Basidiomycota</taxon>
        <taxon>Agaricomycotina</taxon>
        <taxon>Agaricomycetes</taxon>
        <taxon>Polyporales</taxon>
        <taxon>Adustoporiaceae</taxon>
        <taxon>Rhodonia</taxon>
    </lineage>
</organism>
<evidence type="ECO:0000313" key="4">
    <source>
        <dbReference type="Proteomes" id="UP000639403"/>
    </source>
</evidence>
<feature type="coiled-coil region" evidence="2">
    <location>
        <begin position="127"/>
        <end position="154"/>
    </location>
</feature>
<evidence type="ECO:0000256" key="2">
    <source>
        <dbReference type="SAM" id="Coils"/>
    </source>
</evidence>
<dbReference type="PANTHER" id="PTHR40375">
    <property type="entry name" value="SPORULATION-SPECIFIC PROTEIN 22"/>
    <property type="match status" value="1"/>
</dbReference>
<sequence length="754" mass="85002">MCCSSRAKLALVCQSWREGNESVAEFMLQKVVENDQLALLLPRDRESLAAKLLEIGKSLLRPNSADSHPSPRGVPARDAVRWLQKAFTIIENVEHGEEQCGKELKRSILRSLARAYFLSSTEVPENLIRAETSLNELIESIDAAEETSSEYQQLRWMRIAVLKKRKAAQPVLLDAFRSIIDHMVVSENNITDALVTAVHQFCLQRLLDAQDISPPNHIDRLLLSFVFHCSKDADHSRAMQDLSGLIWQFGDRQYQARRWSAAADWYLAGTHKAFGSIASLSHSKCFRKAALCHIQQGDYAIAAAVIRRCPDHEAATQYIKLLTAVHQAIDAVKRMAAASDFNRKMLLLATQLANEFDMKKVLLSVLEALLHTVQSSDGNDLGHDTVTLIRCIIRLVLKLMAEPGADRTVLVPVLIRHFNSGGAGQSVARFSKDISWLWRTAYNCAIQGCTEWHNSEDRVAELFDIARQFLETYRDSVLTDVDAEIHVHIINASFAAIAGRGVDRRVFFSSEPLAHPKLSHSLLRPLLDDIAASKKRIRSIIDNKKVDRDESTRAEPFLHVLRVFETELLSRLREWGRLLSIIEEVVGCNTLALSTLEAITDILWVEGECPIDVLFAALEAILHASLDRSLFSIDKFSRWLRAICSMLLSRNSAADRAKAIGYVEQAIHVIENQATDAASEGYPLDERQWLLGTSYNTGIECLQSVKLKPKYRQIRLMVADQFSVRHYWMRQNGGSKRPRQYAVFSQMAMAGQKR</sequence>
<dbReference type="AlphaFoldDB" id="A0A8H7U2T3"/>
<comment type="caution">
    <text evidence="3">The sequence shown here is derived from an EMBL/GenBank/DDBJ whole genome shotgun (WGS) entry which is preliminary data.</text>
</comment>
<dbReference type="GO" id="GO:0090173">
    <property type="term" value="P:regulation of synaptonemal complex assembly"/>
    <property type="evidence" value="ECO:0007669"/>
    <property type="project" value="InterPro"/>
</dbReference>
<dbReference type="EMBL" id="JADOXO010000080">
    <property type="protein sequence ID" value="KAF9814818.1"/>
    <property type="molecule type" value="Genomic_DNA"/>
</dbReference>